<sequence length="285" mass="30065">MADAGIMVPGTQAPPSVAHSMPGFAAASTDGGLQSLHVGLASGGASPPQGLPQGLGAPHAPTSDGSTTNTTNHSAHPCGPSALGKRKAETQDNERLSKRLSLLNIERNGAKLYVPVETPSSPASASASASALALPSSPPPTTYAAPPPFFPPADDSMQLDDSKHKVYIYNLDDELTPDNSEDEDSNGKLVFLPDIDKHLRENRIPPHVLANSDGQLAGMQLVLYSDPRSLSVPEEKDGVRKAILEARQRTREKQRLERESGASSSMLPGGPTHDDDKDDDEMDLD</sequence>
<dbReference type="EMBL" id="SRPW01003122">
    <property type="protein sequence ID" value="KAG5988255.1"/>
    <property type="molecule type" value="Genomic_DNA"/>
</dbReference>
<feature type="region of interest" description="Disordered" evidence="1">
    <location>
        <begin position="129"/>
        <end position="153"/>
    </location>
</feature>
<feature type="compositionally biased region" description="Basic and acidic residues" evidence="1">
    <location>
        <begin position="246"/>
        <end position="260"/>
    </location>
</feature>
<dbReference type="Proteomes" id="UP000748025">
    <property type="component" value="Unassembled WGS sequence"/>
</dbReference>
<feature type="compositionally biased region" description="Acidic residues" evidence="1">
    <location>
        <begin position="276"/>
        <end position="285"/>
    </location>
</feature>
<dbReference type="InterPro" id="IPR046591">
    <property type="entry name" value="DUF6649"/>
</dbReference>
<feature type="region of interest" description="Disordered" evidence="1">
    <location>
        <begin position="1"/>
        <end position="94"/>
    </location>
</feature>
<name>A0A9P7N2W1_9HYPO</name>
<dbReference type="Pfam" id="PF20354">
    <property type="entry name" value="DUF6649"/>
    <property type="match status" value="1"/>
</dbReference>
<feature type="compositionally biased region" description="Pro residues" evidence="1">
    <location>
        <begin position="136"/>
        <end position="151"/>
    </location>
</feature>
<feature type="compositionally biased region" description="Polar residues" evidence="1">
    <location>
        <begin position="63"/>
        <end position="74"/>
    </location>
</feature>
<feature type="compositionally biased region" description="Low complexity" evidence="1">
    <location>
        <begin position="43"/>
        <end position="58"/>
    </location>
</feature>
<dbReference type="AlphaFoldDB" id="A0A9P7N2W1"/>
<proteinExistence type="predicted"/>
<evidence type="ECO:0000313" key="3">
    <source>
        <dbReference type="Proteomes" id="UP000748025"/>
    </source>
</evidence>
<gene>
    <name evidence="2" type="ORF">E4U43_004810</name>
</gene>
<reference evidence="2" key="1">
    <citation type="journal article" date="2020" name="bioRxiv">
        <title>Whole genome comparisons of ergot fungi reveals the divergence and evolution of species within the genus Claviceps are the result of varying mechanisms driving genome evolution and host range expansion.</title>
        <authorList>
            <person name="Wyka S.A."/>
            <person name="Mondo S.J."/>
            <person name="Liu M."/>
            <person name="Dettman J."/>
            <person name="Nalam V."/>
            <person name="Broders K.D."/>
        </authorList>
    </citation>
    <scope>NUCLEOTIDE SEQUENCE</scope>
    <source>
        <strain evidence="2">CCC 602</strain>
    </source>
</reference>
<dbReference type="OrthoDB" id="5345504at2759"/>
<accession>A0A9P7N2W1</accession>
<evidence type="ECO:0000313" key="2">
    <source>
        <dbReference type="EMBL" id="KAG5988255.1"/>
    </source>
</evidence>
<feature type="region of interest" description="Disordered" evidence="1">
    <location>
        <begin position="246"/>
        <end position="285"/>
    </location>
</feature>
<organism evidence="2 3">
    <name type="scientific">Claviceps pusilla</name>
    <dbReference type="NCBI Taxonomy" id="123648"/>
    <lineage>
        <taxon>Eukaryota</taxon>
        <taxon>Fungi</taxon>
        <taxon>Dikarya</taxon>
        <taxon>Ascomycota</taxon>
        <taxon>Pezizomycotina</taxon>
        <taxon>Sordariomycetes</taxon>
        <taxon>Hypocreomycetidae</taxon>
        <taxon>Hypocreales</taxon>
        <taxon>Clavicipitaceae</taxon>
        <taxon>Claviceps</taxon>
    </lineage>
</organism>
<evidence type="ECO:0000256" key="1">
    <source>
        <dbReference type="SAM" id="MobiDB-lite"/>
    </source>
</evidence>
<comment type="caution">
    <text evidence="2">The sequence shown here is derived from an EMBL/GenBank/DDBJ whole genome shotgun (WGS) entry which is preliminary data.</text>
</comment>
<protein>
    <submittedName>
        <fullName evidence="2">Uncharacterized protein</fullName>
    </submittedName>
</protein>
<keyword evidence="3" id="KW-1185">Reference proteome</keyword>